<comment type="caution">
    <text evidence="1">The sequence shown here is derived from an EMBL/GenBank/DDBJ whole genome shotgun (WGS) entry which is preliminary data.</text>
</comment>
<reference evidence="1" key="1">
    <citation type="submission" date="2023-02" db="EMBL/GenBank/DDBJ databases">
        <title>Genome of toxic invasive species Heracleum sosnowskyi carries increased number of genes despite the absence of recent whole-genome duplications.</title>
        <authorList>
            <person name="Schelkunov M."/>
            <person name="Shtratnikova V."/>
            <person name="Makarenko M."/>
            <person name="Klepikova A."/>
            <person name="Omelchenko D."/>
            <person name="Novikova G."/>
            <person name="Obukhova E."/>
            <person name="Bogdanov V."/>
            <person name="Penin A."/>
            <person name="Logacheva M."/>
        </authorList>
    </citation>
    <scope>NUCLEOTIDE SEQUENCE</scope>
    <source>
        <strain evidence="1">Hsosn_3</strain>
        <tissue evidence="1">Leaf</tissue>
    </source>
</reference>
<reference evidence="1" key="2">
    <citation type="submission" date="2023-05" db="EMBL/GenBank/DDBJ databases">
        <authorList>
            <person name="Schelkunov M.I."/>
        </authorList>
    </citation>
    <scope>NUCLEOTIDE SEQUENCE</scope>
    <source>
        <strain evidence="1">Hsosn_3</strain>
        <tissue evidence="1">Leaf</tissue>
    </source>
</reference>
<sequence>MTKATPDWQHRLDIAIGQQCIIHGNLKVEHVLLDEKLVPKLTNFGLFNLMANFSIFTRKRYLHAWGNIASNFVVQEEYSCRSTSVRTVGERKGIIRNRGLKRGIKSCQNSSVVKRFSSLLLKRAFWNACMSTYPAAHSRAMKDLQRLSKPAFEQLSKLSPEVWTKAHFKTFSKADNVENNMSESFNPVKKLDSNGEDHVVPQTEEAVLTQTEEAVLTQTEEAVLTQEEAPIIPPKKKPVKPKFPAKIPKKKLPFVKNTDPAGKYFCLTGSKSKQLEANLRGIVGSEAVFVPTPGLTAYKPPTSSPPAKDLFP</sequence>
<dbReference type="EMBL" id="JAUIZM010000010">
    <property type="protein sequence ID" value="KAK1359956.1"/>
    <property type="molecule type" value="Genomic_DNA"/>
</dbReference>
<proteinExistence type="predicted"/>
<dbReference type="Gene3D" id="1.10.510.10">
    <property type="entry name" value="Transferase(Phosphotransferase) domain 1"/>
    <property type="match status" value="1"/>
</dbReference>
<dbReference type="InterPro" id="IPR011009">
    <property type="entry name" value="Kinase-like_dom_sf"/>
</dbReference>
<gene>
    <name evidence="1" type="ORF">POM88_044430</name>
</gene>
<organism evidence="1 2">
    <name type="scientific">Heracleum sosnowskyi</name>
    <dbReference type="NCBI Taxonomy" id="360622"/>
    <lineage>
        <taxon>Eukaryota</taxon>
        <taxon>Viridiplantae</taxon>
        <taxon>Streptophyta</taxon>
        <taxon>Embryophyta</taxon>
        <taxon>Tracheophyta</taxon>
        <taxon>Spermatophyta</taxon>
        <taxon>Magnoliopsida</taxon>
        <taxon>eudicotyledons</taxon>
        <taxon>Gunneridae</taxon>
        <taxon>Pentapetalae</taxon>
        <taxon>asterids</taxon>
        <taxon>campanulids</taxon>
        <taxon>Apiales</taxon>
        <taxon>Apiaceae</taxon>
        <taxon>Apioideae</taxon>
        <taxon>apioid superclade</taxon>
        <taxon>Tordylieae</taxon>
        <taxon>Tordyliinae</taxon>
        <taxon>Heracleum</taxon>
    </lineage>
</organism>
<evidence type="ECO:0008006" key="3">
    <source>
        <dbReference type="Google" id="ProtNLM"/>
    </source>
</evidence>
<dbReference type="AlphaFoldDB" id="A0AAD8M3Y8"/>
<keyword evidence="2" id="KW-1185">Reference proteome</keyword>
<evidence type="ECO:0000313" key="2">
    <source>
        <dbReference type="Proteomes" id="UP001237642"/>
    </source>
</evidence>
<name>A0AAD8M3Y8_9APIA</name>
<evidence type="ECO:0000313" key="1">
    <source>
        <dbReference type="EMBL" id="KAK1359956.1"/>
    </source>
</evidence>
<dbReference type="SUPFAM" id="SSF56112">
    <property type="entry name" value="Protein kinase-like (PK-like)"/>
    <property type="match status" value="1"/>
</dbReference>
<dbReference type="Proteomes" id="UP001237642">
    <property type="component" value="Unassembled WGS sequence"/>
</dbReference>
<accession>A0AAD8M3Y8</accession>
<protein>
    <recommendedName>
        <fullName evidence="3">Protein kinase domain-containing protein</fullName>
    </recommendedName>
</protein>